<feature type="signal peptide" evidence="4">
    <location>
        <begin position="1"/>
        <end position="21"/>
    </location>
</feature>
<dbReference type="SUPFAM" id="SSF50494">
    <property type="entry name" value="Trypsin-like serine proteases"/>
    <property type="match status" value="1"/>
</dbReference>
<proteinExistence type="predicted"/>
<dbReference type="EMBL" id="RQFY01000007">
    <property type="protein sequence ID" value="TGL31402.1"/>
    <property type="molecule type" value="Genomic_DNA"/>
</dbReference>
<dbReference type="Gene3D" id="2.30.42.10">
    <property type="match status" value="1"/>
</dbReference>
<dbReference type="Proteomes" id="UP000297871">
    <property type="component" value="Unassembled WGS sequence"/>
</dbReference>
<protein>
    <submittedName>
        <fullName evidence="6">Serine protease</fullName>
    </submittedName>
</protein>
<evidence type="ECO:0000256" key="2">
    <source>
        <dbReference type="ARBA" id="ARBA00022801"/>
    </source>
</evidence>
<dbReference type="PANTHER" id="PTHR45980">
    <property type="match status" value="1"/>
</dbReference>
<dbReference type="InterPro" id="IPR041517">
    <property type="entry name" value="DEGP_PDZ"/>
</dbReference>
<keyword evidence="7" id="KW-1185">Reference proteome</keyword>
<feature type="chain" id="PRO_5020794583" evidence="4">
    <location>
        <begin position="22"/>
        <end position="511"/>
    </location>
</feature>
<reference evidence="6" key="1">
    <citation type="journal article" date="2019" name="PLoS Negl. Trop. Dis.">
        <title>Revisiting the worldwide diversity of Leptospira species in the environment.</title>
        <authorList>
            <person name="Vincent A.T."/>
            <person name="Schiettekatte O."/>
            <person name="Bourhy P."/>
            <person name="Veyrier F.J."/>
            <person name="Picardeau M."/>
        </authorList>
    </citation>
    <scope>NUCLEOTIDE SEQUENCE [LARGE SCALE GENOMIC DNA]</scope>
    <source>
        <strain evidence="6">201800265</strain>
    </source>
</reference>
<dbReference type="InterPro" id="IPR046449">
    <property type="entry name" value="DEGP_PDZ_sf"/>
</dbReference>
<keyword evidence="1 6" id="KW-0645">Protease</keyword>
<evidence type="ECO:0000256" key="3">
    <source>
        <dbReference type="ARBA" id="ARBA00022825"/>
    </source>
</evidence>
<dbReference type="OrthoDB" id="338897at2"/>
<dbReference type="SUPFAM" id="SSF50156">
    <property type="entry name" value="PDZ domain-like"/>
    <property type="match status" value="1"/>
</dbReference>
<name>A0A4R9J2X9_9LEPT</name>
<evidence type="ECO:0000256" key="4">
    <source>
        <dbReference type="SAM" id="SignalP"/>
    </source>
</evidence>
<dbReference type="Pfam" id="PF17815">
    <property type="entry name" value="PDZ_3"/>
    <property type="match status" value="1"/>
</dbReference>
<keyword evidence="4" id="KW-0732">Signal</keyword>
<dbReference type="Gene3D" id="2.40.10.10">
    <property type="entry name" value="Trypsin-like serine proteases"/>
    <property type="match status" value="1"/>
</dbReference>
<gene>
    <name evidence="6" type="ORF">EHQ52_15830</name>
</gene>
<keyword evidence="3" id="KW-0720">Serine protease</keyword>
<evidence type="ECO:0000313" key="7">
    <source>
        <dbReference type="Proteomes" id="UP000297871"/>
    </source>
</evidence>
<comment type="caution">
    <text evidence="6">The sequence shown here is derived from an EMBL/GenBank/DDBJ whole genome shotgun (WGS) entry which is preliminary data.</text>
</comment>
<dbReference type="RefSeq" id="WP_135616156.1">
    <property type="nucleotide sequence ID" value="NZ_RQFY01000007.1"/>
</dbReference>
<evidence type="ECO:0000259" key="5">
    <source>
        <dbReference type="Pfam" id="PF17815"/>
    </source>
</evidence>
<dbReference type="InterPro" id="IPR036034">
    <property type="entry name" value="PDZ_sf"/>
</dbReference>
<dbReference type="GO" id="GO:0006508">
    <property type="term" value="P:proteolysis"/>
    <property type="evidence" value="ECO:0007669"/>
    <property type="project" value="UniProtKB-KW"/>
</dbReference>
<dbReference type="AlphaFoldDB" id="A0A4R9J2X9"/>
<dbReference type="GO" id="GO:0004252">
    <property type="term" value="F:serine-type endopeptidase activity"/>
    <property type="evidence" value="ECO:0007669"/>
    <property type="project" value="TreeGrafter"/>
</dbReference>
<dbReference type="PANTHER" id="PTHR45980:SF9">
    <property type="entry name" value="PROTEASE DO-LIKE 10, MITOCHONDRIAL-RELATED"/>
    <property type="match status" value="1"/>
</dbReference>
<dbReference type="InterPro" id="IPR043504">
    <property type="entry name" value="Peptidase_S1_PA_chymotrypsin"/>
</dbReference>
<dbReference type="Gene3D" id="3.20.190.20">
    <property type="match status" value="1"/>
</dbReference>
<keyword evidence="2" id="KW-0378">Hydrolase</keyword>
<evidence type="ECO:0000313" key="6">
    <source>
        <dbReference type="EMBL" id="TGL31402.1"/>
    </source>
</evidence>
<organism evidence="6 7">
    <name type="scientific">Leptospira koniambonensis</name>
    <dbReference type="NCBI Taxonomy" id="2484950"/>
    <lineage>
        <taxon>Bacteria</taxon>
        <taxon>Pseudomonadati</taxon>
        <taxon>Spirochaetota</taxon>
        <taxon>Spirochaetia</taxon>
        <taxon>Leptospirales</taxon>
        <taxon>Leptospiraceae</taxon>
        <taxon>Leptospira</taxon>
    </lineage>
</organism>
<evidence type="ECO:0000256" key="1">
    <source>
        <dbReference type="ARBA" id="ARBA00022670"/>
    </source>
</evidence>
<accession>A0A4R9J2X9</accession>
<dbReference type="InterPro" id="IPR009003">
    <property type="entry name" value="Peptidase_S1_PA"/>
</dbReference>
<sequence length="511" mass="57378">MKSKILLIIISICVFSSGLSAKKPKQSANKSTPVSNGILSQAKAEEEYKKSIVQVKISYQEPDYFNPWKKKNPKVRRGVGIVVPGEKILLPAHLLTHSTLIEVKKHSSYAETKATVARQDSESDLALLKIEEENFFKDLTPFEFQKEINYPRQVSIYQLDNSGSIQSASGALISMDLDQYPQGMVELPVLDVNSTETLNGNGEVLLEKGKVSGILFDFSGDKNSGRAIPSFLISKFLGDFGKTEIPFKGFRYRPIMDKATKDFYSLKTKDQGILVAEIIPDSSADGILKIGDVVLEFGGKKIDSKGYFHHPKYGKQVLSYIAHLGDEFGYQIGKQIPVKIIRSGKEEEVQLTLKTFPYSSIRIPHRNLGSKSEYYFDGGFLFVELSEGYLLEWGKDWRSKVDRKLLYTFDYHKFSTGDKKEGKFVLLSQVIPDESNQGYHEVSGRLVDEVNGKPVQSIQDISNEIKSSKSRYITILLDDGTDVVLDKESLSAANQRIQKEYRIPKSSMGSR</sequence>
<feature type="domain" description="Protease Do-like PDZ" evidence="5">
    <location>
        <begin position="364"/>
        <end position="506"/>
    </location>
</feature>